<evidence type="ECO:0000256" key="5">
    <source>
        <dbReference type="SAM" id="Phobius"/>
    </source>
</evidence>
<evidence type="ECO:0000313" key="7">
    <source>
        <dbReference type="EMBL" id="SHN80361.1"/>
    </source>
</evidence>
<sequence length="323" mass="34117">MDTLYDLLGALPHDDAEGLRSAFRKAVKGAHPDLRPGDPDAAIKFRQIVRANDILLDKDQRAVYDHLLVLAQQEKDPAAAHPIAARIHRIASGVLAFASVSVVTVGGYLLFMHMSVALVAPTGSLAAAHTVTSPYDLTTRLTASIAAVSPNDAPDPAAVSAFIAARTENTGPASVVNAMAMAPAEAEGASPPAPEAAADHVSLSHVHEIFANGDAGATAVEADQLTQLETKFTAPYVDRGLLFFRDKSDDRAFPELPLLKRGEKPGKTKSIAATNGKTQHADALPKAVPLPVPRTPPRNVTTQPAPRYVSPQPQWYAATASFQ</sequence>
<keyword evidence="3" id="KW-0143">Chaperone</keyword>
<dbReference type="GO" id="GO:0000390">
    <property type="term" value="P:spliceosomal complex disassembly"/>
    <property type="evidence" value="ECO:0007669"/>
    <property type="project" value="TreeGrafter"/>
</dbReference>
<dbReference type="Pfam" id="PF00226">
    <property type="entry name" value="DnaJ"/>
    <property type="match status" value="1"/>
</dbReference>
<dbReference type="GO" id="GO:0005737">
    <property type="term" value="C:cytoplasm"/>
    <property type="evidence" value="ECO:0007669"/>
    <property type="project" value="UniProtKB-SubCell"/>
</dbReference>
<accession>A0A1M7UBD8</accession>
<evidence type="ECO:0000256" key="2">
    <source>
        <dbReference type="ARBA" id="ARBA00022490"/>
    </source>
</evidence>
<dbReference type="RefSeq" id="WP_072820842.1">
    <property type="nucleotide sequence ID" value="NZ_LT670849.1"/>
</dbReference>
<evidence type="ECO:0000256" key="4">
    <source>
        <dbReference type="SAM" id="MobiDB-lite"/>
    </source>
</evidence>
<dbReference type="PROSITE" id="PS50076">
    <property type="entry name" value="DNAJ_2"/>
    <property type="match status" value="1"/>
</dbReference>
<proteinExistence type="predicted"/>
<protein>
    <submittedName>
        <fullName evidence="7">DnaJ domain-containing protein</fullName>
    </submittedName>
</protein>
<name>A0A1M7UBD8_9BRAD</name>
<keyword evidence="5" id="KW-0472">Membrane</keyword>
<dbReference type="EMBL" id="LT670849">
    <property type="protein sequence ID" value="SHN80361.1"/>
    <property type="molecule type" value="Genomic_DNA"/>
</dbReference>
<keyword evidence="5" id="KW-0812">Transmembrane</keyword>
<dbReference type="CDD" id="cd06257">
    <property type="entry name" value="DnaJ"/>
    <property type="match status" value="1"/>
</dbReference>
<dbReference type="PANTHER" id="PTHR44313:SF1">
    <property type="entry name" value="DNAJ HOMOLOG SUBFAMILY C MEMBER 17"/>
    <property type="match status" value="1"/>
</dbReference>
<dbReference type="AlphaFoldDB" id="A0A1M7UBD8"/>
<gene>
    <name evidence="7" type="ORF">SAMN05444170_4290</name>
</gene>
<dbReference type="InterPro" id="IPR018253">
    <property type="entry name" value="DnaJ_domain_CS"/>
</dbReference>
<comment type="subcellular location">
    <subcellularLocation>
        <location evidence="1">Cytoplasm</location>
    </subcellularLocation>
</comment>
<dbReference type="InterPro" id="IPR001623">
    <property type="entry name" value="DnaJ_domain"/>
</dbReference>
<dbReference type="Proteomes" id="UP000184096">
    <property type="component" value="Chromosome I"/>
</dbReference>
<evidence type="ECO:0000313" key="8">
    <source>
        <dbReference type="Proteomes" id="UP000184096"/>
    </source>
</evidence>
<dbReference type="InterPro" id="IPR052094">
    <property type="entry name" value="Pre-mRNA-splicing_ERAD"/>
</dbReference>
<feature type="transmembrane region" description="Helical" evidence="5">
    <location>
        <begin position="90"/>
        <end position="111"/>
    </location>
</feature>
<keyword evidence="8" id="KW-1185">Reference proteome</keyword>
<keyword evidence="2" id="KW-0963">Cytoplasm</keyword>
<dbReference type="InterPro" id="IPR036869">
    <property type="entry name" value="J_dom_sf"/>
</dbReference>
<feature type="region of interest" description="Disordered" evidence="4">
    <location>
        <begin position="261"/>
        <end position="312"/>
    </location>
</feature>
<keyword evidence="5" id="KW-1133">Transmembrane helix</keyword>
<dbReference type="SUPFAM" id="SSF46565">
    <property type="entry name" value="Chaperone J-domain"/>
    <property type="match status" value="1"/>
</dbReference>
<dbReference type="PANTHER" id="PTHR44313">
    <property type="entry name" value="DNAJ HOMOLOG SUBFAMILY C MEMBER 17"/>
    <property type="match status" value="1"/>
</dbReference>
<dbReference type="PRINTS" id="PR00625">
    <property type="entry name" value="JDOMAIN"/>
</dbReference>
<evidence type="ECO:0000259" key="6">
    <source>
        <dbReference type="PROSITE" id="PS50076"/>
    </source>
</evidence>
<feature type="domain" description="J" evidence="6">
    <location>
        <begin position="3"/>
        <end position="68"/>
    </location>
</feature>
<evidence type="ECO:0000256" key="3">
    <source>
        <dbReference type="ARBA" id="ARBA00023186"/>
    </source>
</evidence>
<organism evidence="7 8">
    <name type="scientific">Bradyrhizobium erythrophlei</name>
    <dbReference type="NCBI Taxonomy" id="1437360"/>
    <lineage>
        <taxon>Bacteria</taxon>
        <taxon>Pseudomonadati</taxon>
        <taxon>Pseudomonadota</taxon>
        <taxon>Alphaproteobacteria</taxon>
        <taxon>Hyphomicrobiales</taxon>
        <taxon>Nitrobacteraceae</taxon>
        <taxon>Bradyrhizobium</taxon>
    </lineage>
</organism>
<dbReference type="Gene3D" id="1.10.287.110">
    <property type="entry name" value="DnaJ domain"/>
    <property type="match status" value="1"/>
</dbReference>
<evidence type="ECO:0000256" key="1">
    <source>
        <dbReference type="ARBA" id="ARBA00004496"/>
    </source>
</evidence>
<dbReference type="SMART" id="SM00271">
    <property type="entry name" value="DnaJ"/>
    <property type="match status" value="1"/>
</dbReference>
<reference evidence="8" key="1">
    <citation type="submission" date="2016-11" db="EMBL/GenBank/DDBJ databases">
        <authorList>
            <person name="Varghese N."/>
            <person name="Submissions S."/>
        </authorList>
    </citation>
    <scope>NUCLEOTIDE SEQUENCE [LARGE SCALE GENOMIC DNA]</scope>
    <source>
        <strain evidence="8">GAS401</strain>
    </source>
</reference>
<dbReference type="OrthoDB" id="7822896at2"/>
<dbReference type="PROSITE" id="PS00636">
    <property type="entry name" value="DNAJ_1"/>
    <property type="match status" value="1"/>
</dbReference>